<accession>A0A645FLI0</accession>
<protein>
    <submittedName>
        <fullName evidence="1">Uncharacterized protein</fullName>
    </submittedName>
</protein>
<organism evidence="1">
    <name type="scientific">bioreactor metagenome</name>
    <dbReference type="NCBI Taxonomy" id="1076179"/>
    <lineage>
        <taxon>unclassified sequences</taxon>
        <taxon>metagenomes</taxon>
        <taxon>ecological metagenomes</taxon>
    </lineage>
</organism>
<name>A0A645FLI0_9ZZZZ</name>
<sequence>MPPLDGDGFGDGVGIVFGNRQVSHGQQHDRRQGKGQEFLHEIGSAFHV</sequence>
<proteinExistence type="predicted"/>
<reference evidence="1" key="1">
    <citation type="submission" date="2019-08" db="EMBL/GenBank/DDBJ databases">
        <authorList>
            <person name="Kucharzyk K."/>
            <person name="Murdoch R.W."/>
            <person name="Higgins S."/>
            <person name="Loffler F."/>
        </authorList>
    </citation>
    <scope>NUCLEOTIDE SEQUENCE</scope>
</reference>
<gene>
    <name evidence="1" type="ORF">SDC9_162119</name>
</gene>
<dbReference type="AlphaFoldDB" id="A0A645FLI0"/>
<comment type="caution">
    <text evidence="1">The sequence shown here is derived from an EMBL/GenBank/DDBJ whole genome shotgun (WGS) entry which is preliminary data.</text>
</comment>
<dbReference type="EMBL" id="VSSQ01061459">
    <property type="protein sequence ID" value="MPN14790.1"/>
    <property type="molecule type" value="Genomic_DNA"/>
</dbReference>
<evidence type="ECO:0000313" key="1">
    <source>
        <dbReference type="EMBL" id="MPN14790.1"/>
    </source>
</evidence>